<dbReference type="Pfam" id="PF00583">
    <property type="entry name" value="Acetyltransf_1"/>
    <property type="match status" value="1"/>
</dbReference>
<keyword evidence="3" id="KW-1185">Reference proteome</keyword>
<evidence type="ECO:0000313" key="3">
    <source>
        <dbReference type="Proteomes" id="UP000263900"/>
    </source>
</evidence>
<accession>A0A3B7MTH3</accession>
<dbReference type="AlphaFoldDB" id="A0A3B7MTH3"/>
<dbReference type="PROSITE" id="PS51186">
    <property type="entry name" value="GNAT"/>
    <property type="match status" value="1"/>
</dbReference>
<dbReference type="KEGG" id="pseg:D3H65_29180"/>
<evidence type="ECO:0000313" key="2">
    <source>
        <dbReference type="EMBL" id="AXY77812.1"/>
    </source>
</evidence>
<sequence>MLYEVRETEHPALPYVQELYEASFPFRERREWHQVLSLLSHEAMRLMVLVEESTYVGFVIVWRVGSWYFVEHLAIDPAQRGKQYGSQLMHEIIEYGQHRIILEVEPGDDETARRRIRFYEKLGLHLVAFAYQQPPYRLGESPLPMQLMSMPPITSASKLGGIAEVIKTTVYEAFY</sequence>
<dbReference type="InterPro" id="IPR000182">
    <property type="entry name" value="GNAT_dom"/>
</dbReference>
<keyword evidence="2" id="KW-0808">Transferase</keyword>
<feature type="domain" description="N-acetyltransferase" evidence="1">
    <location>
        <begin position="3"/>
        <end position="153"/>
    </location>
</feature>
<proteinExistence type="predicted"/>
<dbReference type="SUPFAM" id="SSF55729">
    <property type="entry name" value="Acyl-CoA N-acyltransferases (Nat)"/>
    <property type="match status" value="1"/>
</dbReference>
<dbReference type="Gene3D" id="3.40.630.30">
    <property type="match status" value="1"/>
</dbReference>
<protein>
    <submittedName>
        <fullName evidence="2">GNAT family N-acetyltransferase</fullName>
    </submittedName>
</protein>
<dbReference type="InterPro" id="IPR016181">
    <property type="entry name" value="Acyl_CoA_acyltransferase"/>
</dbReference>
<name>A0A3B7MTH3_9BACT</name>
<reference evidence="2 3" key="1">
    <citation type="submission" date="2018-09" db="EMBL/GenBank/DDBJ databases">
        <title>Genome sequencing of strain 6GH32-13.</title>
        <authorList>
            <person name="Weon H.-Y."/>
            <person name="Heo J."/>
            <person name="Kwon S.-W."/>
        </authorList>
    </citation>
    <scope>NUCLEOTIDE SEQUENCE [LARGE SCALE GENOMIC DNA]</scope>
    <source>
        <strain evidence="2 3">5GH32-13</strain>
    </source>
</reference>
<dbReference type="EMBL" id="CP032157">
    <property type="protein sequence ID" value="AXY77812.1"/>
    <property type="molecule type" value="Genomic_DNA"/>
</dbReference>
<dbReference type="RefSeq" id="WP_119053685.1">
    <property type="nucleotide sequence ID" value="NZ_CP032157.1"/>
</dbReference>
<dbReference type="CDD" id="cd04301">
    <property type="entry name" value="NAT_SF"/>
    <property type="match status" value="1"/>
</dbReference>
<dbReference type="GO" id="GO:0016747">
    <property type="term" value="F:acyltransferase activity, transferring groups other than amino-acyl groups"/>
    <property type="evidence" value="ECO:0007669"/>
    <property type="project" value="InterPro"/>
</dbReference>
<organism evidence="2 3">
    <name type="scientific">Paraflavitalea soli</name>
    <dbReference type="NCBI Taxonomy" id="2315862"/>
    <lineage>
        <taxon>Bacteria</taxon>
        <taxon>Pseudomonadati</taxon>
        <taxon>Bacteroidota</taxon>
        <taxon>Chitinophagia</taxon>
        <taxon>Chitinophagales</taxon>
        <taxon>Chitinophagaceae</taxon>
        <taxon>Paraflavitalea</taxon>
    </lineage>
</organism>
<gene>
    <name evidence="2" type="ORF">D3H65_29180</name>
</gene>
<dbReference type="Proteomes" id="UP000263900">
    <property type="component" value="Chromosome"/>
</dbReference>
<evidence type="ECO:0000259" key="1">
    <source>
        <dbReference type="PROSITE" id="PS51186"/>
    </source>
</evidence>
<dbReference type="OrthoDB" id="9127144at2"/>